<sequence>MNHSVTSAVARTTASRASSNPHSGGYYQHSSSYQTRWNSYRFAEPHNSPHGNAQLSPVQTEHLIQSFKESLRKYTRVRKELDYEMRHEAALMNGSLNSDDLNRRESRRKKLQIDLGRAEAFVSKYMSILSNFAIDADAITVSAPPSRPASPMPG</sequence>
<proteinExistence type="predicted"/>
<organism evidence="1 2">
    <name type="scientific">Lipomyces kononenkoae</name>
    <name type="common">Yeast</name>
    <dbReference type="NCBI Taxonomy" id="34357"/>
    <lineage>
        <taxon>Eukaryota</taxon>
        <taxon>Fungi</taxon>
        <taxon>Dikarya</taxon>
        <taxon>Ascomycota</taxon>
        <taxon>Saccharomycotina</taxon>
        <taxon>Lipomycetes</taxon>
        <taxon>Lipomycetales</taxon>
        <taxon>Lipomycetaceae</taxon>
        <taxon>Lipomyces</taxon>
    </lineage>
</organism>
<protein>
    <submittedName>
        <fullName evidence="1">Uncharacterized protein</fullName>
    </submittedName>
</protein>
<reference evidence="2" key="1">
    <citation type="journal article" date="2024" name="Front. Bioeng. Biotechnol.">
        <title>Genome-scale model development and genomic sequencing of the oleaginous clade Lipomyces.</title>
        <authorList>
            <person name="Czajka J.J."/>
            <person name="Han Y."/>
            <person name="Kim J."/>
            <person name="Mondo S.J."/>
            <person name="Hofstad B.A."/>
            <person name="Robles A."/>
            <person name="Haridas S."/>
            <person name="Riley R."/>
            <person name="LaButti K."/>
            <person name="Pangilinan J."/>
            <person name="Andreopoulos W."/>
            <person name="Lipzen A."/>
            <person name="Yan J."/>
            <person name="Wang M."/>
            <person name="Ng V."/>
            <person name="Grigoriev I.V."/>
            <person name="Spatafora J.W."/>
            <person name="Magnuson J.K."/>
            <person name="Baker S.E."/>
            <person name="Pomraning K.R."/>
        </authorList>
    </citation>
    <scope>NUCLEOTIDE SEQUENCE [LARGE SCALE GENOMIC DNA]</scope>
    <source>
        <strain evidence="2">CBS 7786</strain>
    </source>
</reference>
<comment type="caution">
    <text evidence="1">The sequence shown here is derived from an EMBL/GenBank/DDBJ whole genome shotgun (WGS) entry which is preliminary data.</text>
</comment>
<name>A0ACC3T1D4_LIPKO</name>
<dbReference type="Proteomes" id="UP001433508">
    <property type="component" value="Unassembled WGS sequence"/>
</dbReference>
<dbReference type="EMBL" id="MU971368">
    <property type="protein sequence ID" value="KAK9237504.1"/>
    <property type="molecule type" value="Genomic_DNA"/>
</dbReference>
<gene>
    <name evidence="1" type="ORF">V1525DRAFT_432722</name>
</gene>
<keyword evidence="2" id="KW-1185">Reference proteome</keyword>
<evidence type="ECO:0000313" key="2">
    <source>
        <dbReference type="Proteomes" id="UP001433508"/>
    </source>
</evidence>
<accession>A0ACC3T1D4</accession>
<evidence type="ECO:0000313" key="1">
    <source>
        <dbReference type="EMBL" id="KAK9237504.1"/>
    </source>
</evidence>